<protein>
    <submittedName>
        <fullName evidence="1">Uncharacterized protein</fullName>
    </submittedName>
</protein>
<evidence type="ECO:0000313" key="2">
    <source>
        <dbReference type="Proteomes" id="UP001159405"/>
    </source>
</evidence>
<sequence>MNQAYQQEQAEKYKAILKVQQSLINNLWGFLSYQGRTVLPEVTSIAQNVSLDELNWEDPQQDEWHTVLFIVRNMELLLGKESQQNRETSPHQLLKEALKELRKYFLSKHTVVSKEATSHCHGQEWSEDTLLTRNIIEDCNAVVHILQQNTRLLEISEHVGSLEDLYQPLNRILNYLKNRSIKLRQSVSSASDEENRLIKELTESIPVQLDD</sequence>
<dbReference type="Proteomes" id="UP001159405">
    <property type="component" value="Unassembled WGS sequence"/>
</dbReference>
<reference evidence="1 2" key="1">
    <citation type="submission" date="2022-05" db="EMBL/GenBank/DDBJ databases">
        <authorList>
            <consortium name="Genoscope - CEA"/>
            <person name="William W."/>
        </authorList>
    </citation>
    <scope>NUCLEOTIDE SEQUENCE [LARGE SCALE GENOMIC DNA]</scope>
</reference>
<accession>A0ABN8RHR1</accession>
<dbReference type="EMBL" id="CALNXK010000247">
    <property type="protein sequence ID" value="CAH3178939.1"/>
    <property type="molecule type" value="Genomic_DNA"/>
</dbReference>
<keyword evidence="2" id="KW-1185">Reference proteome</keyword>
<comment type="caution">
    <text evidence="1">The sequence shown here is derived from an EMBL/GenBank/DDBJ whole genome shotgun (WGS) entry which is preliminary data.</text>
</comment>
<evidence type="ECO:0000313" key="1">
    <source>
        <dbReference type="EMBL" id="CAH3178939.1"/>
    </source>
</evidence>
<gene>
    <name evidence="1" type="ORF">PLOB_00021088</name>
</gene>
<proteinExistence type="predicted"/>
<organism evidence="1 2">
    <name type="scientific">Porites lobata</name>
    <dbReference type="NCBI Taxonomy" id="104759"/>
    <lineage>
        <taxon>Eukaryota</taxon>
        <taxon>Metazoa</taxon>
        <taxon>Cnidaria</taxon>
        <taxon>Anthozoa</taxon>
        <taxon>Hexacorallia</taxon>
        <taxon>Scleractinia</taxon>
        <taxon>Fungiina</taxon>
        <taxon>Poritidae</taxon>
        <taxon>Porites</taxon>
    </lineage>
</organism>
<name>A0ABN8RHR1_9CNID</name>